<name>A0ABR1VEY1_9PEZI</name>
<reference evidence="2 3" key="1">
    <citation type="submission" date="2023-01" db="EMBL/GenBank/DDBJ databases">
        <title>Analysis of 21 Apiospora genomes using comparative genomics revels a genus with tremendous synthesis potential of carbohydrate active enzymes and secondary metabolites.</title>
        <authorList>
            <person name="Sorensen T."/>
        </authorList>
    </citation>
    <scope>NUCLEOTIDE SEQUENCE [LARGE SCALE GENOMIC DNA]</scope>
    <source>
        <strain evidence="2 3">CBS 83171</strain>
    </source>
</reference>
<feature type="region of interest" description="Disordered" evidence="1">
    <location>
        <begin position="1"/>
        <end position="35"/>
    </location>
</feature>
<keyword evidence="3" id="KW-1185">Reference proteome</keyword>
<accession>A0ABR1VEY1</accession>
<comment type="caution">
    <text evidence="2">The sequence shown here is derived from an EMBL/GenBank/DDBJ whole genome shotgun (WGS) entry which is preliminary data.</text>
</comment>
<evidence type="ECO:0000313" key="2">
    <source>
        <dbReference type="EMBL" id="KAK8068554.1"/>
    </source>
</evidence>
<evidence type="ECO:0000313" key="3">
    <source>
        <dbReference type="Proteomes" id="UP001446871"/>
    </source>
</evidence>
<gene>
    <name evidence="2" type="ORF">PG996_007666</name>
</gene>
<evidence type="ECO:0000256" key="1">
    <source>
        <dbReference type="SAM" id="MobiDB-lite"/>
    </source>
</evidence>
<proteinExistence type="predicted"/>
<protein>
    <submittedName>
        <fullName evidence="2">Uncharacterized protein</fullName>
    </submittedName>
</protein>
<dbReference type="EMBL" id="JAQQWM010000004">
    <property type="protein sequence ID" value="KAK8068554.1"/>
    <property type="molecule type" value="Genomic_DNA"/>
</dbReference>
<sequence length="110" mass="11333">MAHVHTRQRGAADPQVLGPGELVRGPHQQASNGSRNVVIALPRDVVIVVGGRSAQVGRDHIGGSGVVGPELEVGTELVEPGEDLVQVAAIRANGHEGPEQAGDRDDADAE</sequence>
<organism evidence="2 3">
    <name type="scientific">Apiospora saccharicola</name>
    <dbReference type="NCBI Taxonomy" id="335842"/>
    <lineage>
        <taxon>Eukaryota</taxon>
        <taxon>Fungi</taxon>
        <taxon>Dikarya</taxon>
        <taxon>Ascomycota</taxon>
        <taxon>Pezizomycotina</taxon>
        <taxon>Sordariomycetes</taxon>
        <taxon>Xylariomycetidae</taxon>
        <taxon>Amphisphaeriales</taxon>
        <taxon>Apiosporaceae</taxon>
        <taxon>Apiospora</taxon>
    </lineage>
</organism>
<dbReference type="Proteomes" id="UP001446871">
    <property type="component" value="Unassembled WGS sequence"/>
</dbReference>